<organism evidence="3 4">
    <name type="scientific">Rhodococcus ruber</name>
    <dbReference type="NCBI Taxonomy" id="1830"/>
    <lineage>
        <taxon>Bacteria</taxon>
        <taxon>Bacillati</taxon>
        <taxon>Actinomycetota</taxon>
        <taxon>Actinomycetes</taxon>
        <taxon>Mycobacteriales</taxon>
        <taxon>Nocardiaceae</taxon>
        <taxon>Rhodococcus</taxon>
    </lineage>
</organism>
<gene>
    <name evidence="3" type="ORF">O4220_01650</name>
</gene>
<protein>
    <submittedName>
        <fullName evidence="3">Aldo/keto reductase</fullName>
    </submittedName>
</protein>
<keyword evidence="1" id="KW-0560">Oxidoreductase</keyword>
<dbReference type="PANTHER" id="PTHR43364">
    <property type="entry name" value="NADH-SPECIFIC METHYLGLYOXAL REDUCTASE-RELATED"/>
    <property type="match status" value="1"/>
</dbReference>
<reference evidence="3" key="1">
    <citation type="submission" date="2022-12" db="EMBL/GenBank/DDBJ databases">
        <authorList>
            <person name="Krivoruchko A.V."/>
            <person name="Elkin A."/>
        </authorList>
    </citation>
    <scope>NUCLEOTIDE SEQUENCE</scope>
    <source>
        <strain evidence="3">IEGM 1391</strain>
    </source>
</reference>
<dbReference type="InterPro" id="IPR050523">
    <property type="entry name" value="AKR_Detox_Biosynth"/>
</dbReference>
<sequence>MTMTRMDEYRLLGRSGLRVSPLSLGAMTFGTAWGWGADEGDSRRIFDAYLDAGGNIVDTANIYTDGQSEQYLGRFLRGRRDSVVVATKYAATRDPSDPNAGGGGRKSLRGSVEASLRNLGIDHIDLLYLHAWDGMTPSDEIIAALGELVRSGKVLYIGISDTPAWEVARMQTTAELRGWPSCAALQVEYSLIERTTERELLPMAANLGIGVVPWAPLGGGVLTGKYTAADLATAGSQSPTGTRRDHAKANGTLTVRGLEIADTVVDVANELGVTAAQVALAWSLRHPSVVSSLIGARTLEQLQQNISALDVVFDRSQLDELHAVSAVDPGFPHEFLTRPMVRGVTTGRTTVRPRPVRTW</sequence>
<feature type="domain" description="NADP-dependent oxidoreductase" evidence="2">
    <location>
        <begin position="21"/>
        <end position="324"/>
    </location>
</feature>
<keyword evidence="4" id="KW-1185">Reference proteome</keyword>
<dbReference type="Pfam" id="PF00248">
    <property type="entry name" value="Aldo_ket_red"/>
    <property type="match status" value="1"/>
</dbReference>
<evidence type="ECO:0000313" key="4">
    <source>
        <dbReference type="Proteomes" id="UP001081071"/>
    </source>
</evidence>
<accession>A0ABT4M8M2</accession>
<evidence type="ECO:0000313" key="3">
    <source>
        <dbReference type="EMBL" id="MCZ4517203.1"/>
    </source>
</evidence>
<dbReference type="CDD" id="cd19080">
    <property type="entry name" value="AKR_AKR9A_9B"/>
    <property type="match status" value="1"/>
</dbReference>
<dbReference type="SUPFAM" id="SSF51430">
    <property type="entry name" value="NAD(P)-linked oxidoreductase"/>
    <property type="match status" value="1"/>
</dbReference>
<dbReference type="InterPro" id="IPR036812">
    <property type="entry name" value="NAD(P)_OxRdtase_dom_sf"/>
</dbReference>
<dbReference type="RefSeq" id="WP_269601808.1">
    <property type="nucleotide sequence ID" value="NZ_JAPWIJ010000001.1"/>
</dbReference>
<dbReference type="EMBL" id="JAPWIJ010000001">
    <property type="protein sequence ID" value="MCZ4517203.1"/>
    <property type="molecule type" value="Genomic_DNA"/>
</dbReference>
<dbReference type="Proteomes" id="UP001081071">
    <property type="component" value="Unassembled WGS sequence"/>
</dbReference>
<name>A0ABT4M8M2_9NOCA</name>
<evidence type="ECO:0000256" key="1">
    <source>
        <dbReference type="ARBA" id="ARBA00023002"/>
    </source>
</evidence>
<dbReference type="Gene3D" id="3.20.20.100">
    <property type="entry name" value="NADP-dependent oxidoreductase domain"/>
    <property type="match status" value="1"/>
</dbReference>
<comment type="caution">
    <text evidence="3">The sequence shown here is derived from an EMBL/GenBank/DDBJ whole genome shotgun (WGS) entry which is preliminary data.</text>
</comment>
<evidence type="ECO:0000259" key="2">
    <source>
        <dbReference type="Pfam" id="PF00248"/>
    </source>
</evidence>
<dbReference type="PANTHER" id="PTHR43364:SF4">
    <property type="entry name" value="NAD(P)-LINKED OXIDOREDUCTASE SUPERFAMILY PROTEIN"/>
    <property type="match status" value="1"/>
</dbReference>
<proteinExistence type="predicted"/>
<dbReference type="InterPro" id="IPR023210">
    <property type="entry name" value="NADP_OxRdtase_dom"/>
</dbReference>